<reference evidence="9" key="1">
    <citation type="submission" date="2019-08" db="EMBL/GenBank/DDBJ databases">
        <title>Limnoglobus roseus gen. nov., sp. nov., a novel freshwater planctomycete with a giant genome from the family Gemmataceae.</title>
        <authorList>
            <person name="Kulichevskaya I.S."/>
            <person name="Naumoff D.G."/>
            <person name="Miroshnikov K."/>
            <person name="Ivanova A."/>
            <person name="Philippov D.A."/>
            <person name="Hakobyan A."/>
            <person name="Rijpstra I.C."/>
            <person name="Sinninghe Damste J.S."/>
            <person name="Liesack W."/>
            <person name="Dedysh S.N."/>
        </authorList>
    </citation>
    <scope>NUCLEOTIDE SEQUENCE [LARGE SCALE GENOMIC DNA]</scope>
    <source>
        <strain evidence="9">PX52</strain>
    </source>
</reference>
<dbReference type="Gene3D" id="3.10.50.40">
    <property type="match status" value="1"/>
</dbReference>
<dbReference type="PROSITE" id="PS50059">
    <property type="entry name" value="FKBP_PPIASE"/>
    <property type="match status" value="1"/>
</dbReference>
<organism evidence="8 9">
    <name type="scientific">Limnoglobus roseus</name>
    <dbReference type="NCBI Taxonomy" id="2598579"/>
    <lineage>
        <taxon>Bacteria</taxon>
        <taxon>Pseudomonadati</taxon>
        <taxon>Planctomycetota</taxon>
        <taxon>Planctomycetia</taxon>
        <taxon>Gemmatales</taxon>
        <taxon>Gemmataceae</taxon>
        <taxon>Limnoglobus</taxon>
    </lineage>
</organism>
<sequence length="118" mass="12383">MTFPPLDAPEWKDIGGGLKVWDVTEGTGTAVPATASVTCHYTGWTTDGKKFDSSLDSGKPITFPLSGVIQGWQKGIPGMKPGGTRRLSIPGAMAYGPRGIPGTIPPNATLVFEVQLVK</sequence>
<evidence type="ECO:0000256" key="3">
    <source>
        <dbReference type="ARBA" id="ARBA00023110"/>
    </source>
</evidence>
<comment type="catalytic activity">
    <reaction evidence="1 5 6">
        <text>[protein]-peptidylproline (omega=180) = [protein]-peptidylproline (omega=0)</text>
        <dbReference type="Rhea" id="RHEA:16237"/>
        <dbReference type="Rhea" id="RHEA-COMP:10747"/>
        <dbReference type="Rhea" id="RHEA-COMP:10748"/>
        <dbReference type="ChEBI" id="CHEBI:83833"/>
        <dbReference type="ChEBI" id="CHEBI:83834"/>
        <dbReference type="EC" id="5.2.1.8"/>
    </reaction>
</comment>
<evidence type="ECO:0000256" key="2">
    <source>
        <dbReference type="ARBA" id="ARBA00006577"/>
    </source>
</evidence>
<dbReference type="Pfam" id="PF00254">
    <property type="entry name" value="FKBP_C"/>
    <property type="match status" value="1"/>
</dbReference>
<proteinExistence type="inferred from homology"/>
<dbReference type="EMBL" id="CP042425">
    <property type="protein sequence ID" value="QEL15251.1"/>
    <property type="molecule type" value="Genomic_DNA"/>
</dbReference>
<dbReference type="RefSeq" id="WP_149110078.1">
    <property type="nucleotide sequence ID" value="NZ_CP042425.1"/>
</dbReference>
<dbReference type="InterPro" id="IPR046357">
    <property type="entry name" value="PPIase_dom_sf"/>
</dbReference>
<evidence type="ECO:0000259" key="7">
    <source>
        <dbReference type="PROSITE" id="PS50059"/>
    </source>
</evidence>
<evidence type="ECO:0000256" key="5">
    <source>
        <dbReference type="PROSITE-ProRule" id="PRU00277"/>
    </source>
</evidence>
<comment type="similarity">
    <text evidence="2 6">Belongs to the FKBP-type PPIase family.</text>
</comment>
<feature type="domain" description="PPIase FKBP-type" evidence="7">
    <location>
        <begin position="34"/>
        <end position="118"/>
    </location>
</feature>
<dbReference type="GO" id="GO:0003755">
    <property type="term" value="F:peptidyl-prolyl cis-trans isomerase activity"/>
    <property type="evidence" value="ECO:0007669"/>
    <property type="project" value="UniProtKB-UniRule"/>
</dbReference>
<evidence type="ECO:0000256" key="6">
    <source>
        <dbReference type="RuleBase" id="RU003915"/>
    </source>
</evidence>
<evidence type="ECO:0000256" key="1">
    <source>
        <dbReference type="ARBA" id="ARBA00000971"/>
    </source>
</evidence>
<dbReference type="KEGG" id="lrs:PX52LOC_02166"/>
<dbReference type="SUPFAM" id="SSF54534">
    <property type="entry name" value="FKBP-like"/>
    <property type="match status" value="1"/>
</dbReference>
<evidence type="ECO:0000256" key="4">
    <source>
        <dbReference type="ARBA" id="ARBA00023235"/>
    </source>
</evidence>
<dbReference type="AlphaFoldDB" id="A0A5C1A7T0"/>
<dbReference type="OrthoDB" id="280278at2"/>
<dbReference type="PANTHER" id="PTHR43811:SF19">
    <property type="entry name" value="39 KDA FK506-BINDING NUCLEAR PROTEIN"/>
    <property type="match status" value="1"/>
</dbReference>
<protein>
    <recommendedName>
        <fullName evidence="6">Peptidyl-prolyl cis-trans isomerase</fullName>
        <ecNumber evidence="6">5.2.1.8</ecNumber>
    </recommendedName>
</protein>
<gene>
    <name evidence="8" type="ORF">PX52LOC_02166</name>
</gene>
<dbReference type="InterPro" id="IPR001179">
    <property type="entry name" value="PPIase_FKBP_dom"/>
</dbReference>
<dbReference type="Proteomes" id="UP000324974">
    <property type="component" value="Chromosome"/>
</dbReference>
<evidence type="ECO:0000313" key="8">
    <source>
        <dbReference type="EMBL" id="QEL15251.1"/>
    </source>
</evidence>
<keyword evidence="4 5" id="KW-0413">Isomerase</keyword>
<keyword evidence="3 5" id="KW-0697">Rotamase</keyword>
<keyword evidence="9" id="KW-1185">Reference proteome</keyword>
<evidence type="ECO:0000313" key="9">
    <source>
        <dbReference type="Proteomes" id="UP000324974"/>
    </source>
</evidence>
<accession>A0A5C1A7T0</accession>
<dbReference type="FunFam" id="3.10.50.40:FF:000006">
    <property type="entry name" value="Peptidyl-prolyl cis-trans isomerase"/>
    <property type="match status" value="1"/>
</dbReference>
<dbReference type="EC" id="5.2.1.8" evidence="6"/>
<dbReference type="PANTHER" id="PTHR43811">
    <property type="entry name" value="FKBP-TYPE PEPTIDYL-PROLYL CIS-TRANS ISOMERASE FKPA"/>
    <property type="match status" value="1"/>
</dbReference>
<name>A0A5C1A7T0_9BACT</name>